<evidence type="ECO:0000313" key="3">
    <source>
        <dbReference type="Proteomes" id="UP000603352"/>
    </source>
</evidence>
<dbReference type="RefSeq" id="WP_188579841.1">
    <property type="nucleotide sequence ID" value="NZ_BMDZ01000042.1"/>
</dbReference>
<evidence type="ECO:0000256" key="1">
    <source>
        <dbReference type="SAM" id="Phobius"/>
    </source>
</evidence>
<keyword evidence="3" id="KW-1185">Reference proteome</keyword>
<dbReference type="InterPro" id="IPR005642">
    <property type="entry name" value="LysO"/>
</dbReference>
<name>A0ABQ1IPK1_9PROT</name>
<protein>
    <recommendedName>
        <fullName evidence="4">DUF340 domain-containing protein</fullName>
    </recommendedName>
</protein>
<keyword evidence="1" id="KW-0472">Membrane</keyword>
<dbReference type="EMBL" id="BMDZ01000042">
    <property type="protein sequence ID" value="GGB49356.1"/>
    <property type="molecule type" value="Genomic_DNA"/>
</dbReference>
<dbReference type="Pfam" id="PF03956">
    <property type="entry name" value="Lys_export"/>
    <property type="match status" value="1"/>
</dbReference>
<feature type="transmembrane region" description="Helical" evidence="1">
    <location>
        <begin position="63"/>
        <end position="87"/>
    </location>
</feature>
<comment type="caution">
    <text evidence="2">The sequence shown here is derived from an EMBL/GenBank/DDBJ whole genome shotgun (WGS) entry which is preliminary data.</text>
</comment>
<accession>A0ABQ1IPK1</accession>
<keyword evidence="1" id="KW-0812">Transmembrane</keyword>
<organism evidence="2 3">
    <name type="scientific">Tistrella bauzanensis</name>
    <dbReference type="NCBI Taxonomy" id="657419"/>
    <lineage>
        <taxon>Bacteria</taxon>
        <taxon>Pseudomonadati</taxon>
        <taxon>Pseudomonadota</taxon>
        <taxon>Alphaproteobacteria</taxon>
        <taxon>Geminicoccales</taxon>
        <taxon>Geminicoccaceae</taxon>
        <taxon>Tistrella</taxon>
    </lineage>
</organism>
<dbReference type="Proteomes" id="UP000603352">
    <property type="component" value="Unassembled WGS sequence"/>
</dbReference>
<feature type="transmembrane region" description="Helical" evidence="1">
    <location>
        <begin position="31"/>
        <end position="51"/>
    </location>
</feature>
<keyword evidence="1" id="KW-1133">Transmembrane helix</keyword>
<evidence type="ECO:0008006" key="4">
    <source>
        <dbReference type="Google" id="ProtNLM"/>
    </source>
</evidence>
<reference evidence="3" key="1">
    <citation type="journal article" date="2019" name="Int. J. Syst. Evol. Microbiol.">
        <title>The Global Catalogue of Microorganisms (GCM) 10K type strain sequencing project: providing services to taxonomists for standard genome sequencing and annotation.</title>
        <authorList>
            <consortium name="The Broad Institute Genomics Platform"/>
            <consortium name="The Broad Institute Genome Sequencing Center for Infectious Disease"/>
            <person name="Wu L."/>
            <person name="Ma J."/>
        </authorList>
    </citation>
    <scope>NUCLEOTIDE SEQUENCE [LARGE SCALE GENOMIC DNA]</scope>
    <source>
        <strain evidence="3">CGMCC 1.10188</strain>
    </source>
</reference>
<evidence type="ECO:0000313" key="2">
    <source>
        <dbReference type="EMBL" id="GGB49356.1"/>
    </source>
</evidence>
<sequence length="101" mass="10531">MLALALAFLLGLAAGWLLRSRRLRLQRPVDRLTTISIVVLLVLMGIGTGALPDLARTLAASGLKAVIISAAAVAGSIAVTLVLLRLIGRRAGPVDAREDQP</sequence>
<gene>
    <name evidence="2" type="ORF">GCM10011505_33040</name>
</gene>
<proteinExistence type="predicted"/>